<evidence type="ECO:0000313" key="9">
    <source>
        <dbReference type="EMBL" id="ELU18125.1"/>
    </source>
</evidence>
<evidence type="ECO:0000256" key="3">
    <source>
        <dbReference type="ARBA" id="ARBA00023006"/>
    </source>
</evidence>
<evidence type="ECO:0000313" key="10">
    <source>
        <dbReference type="EnsemblMetazoa" id="CapteP225634"/>
    </source>
</evidence>
<dbReference type="CDD" id="cd06257">
    <property type="entry name" value="DnaJ"/>
    <property type="match status" value="1"/>
</dbReference>
<dbReference type="PRINTS" id="PR00625">
    <property type="entry name" value="JDOMAIN"/>
</dbReference>
<protein>
    <recommendedName>
        <fullName evidence="2">DnaJ homolog subfamily C member 16</fullName>
    </recommendedName>
    <alternativeName>
        <fullName evidence="5">Endoplasmic reticulum DNA J domain-containing protein 8</fullName>
    </alternativeName>
</protein>
<evidence type="ECO:0000259" key="8">
    <source>
        <dbReference type="PROSITE" id="PS50076"/>
    </source>
</evidence>
<dbReference type="SUPFAM" id="SSF52833">
    <property type="entry name" value="Thioredoxin-like"/>
    <property type="match status" value="1"/>
</dbReference>
<dbReference type="GO" id="GO:0006914">
    <property type="term" value="P:autophagy"/>
    <property type="evidence" value="ECO:0007669"/>
    <property type="project" value="UniProtKB-KW"/>
</dbReference>
<dbReference type="OMA" id="HAKHPEC"/>
<dbReference type="PROSITE" id="PS00636">
    <property type="entry name" value="DNAJ_1"/>
    <property type="match status" value="1"/>
</dbReference>
<evidence type="ECO:0000256" key="4">
    <source>
        <dbReference type="ARBA" id="ARBA00035002"/>
    </source>
</evidence>
<feature type="region of interest" description="Disordered" evidence="6">
    <location>
        <begin position="74"/>
        <end position="100"/>
    </location>
</feature>
<dbReference type="InterPro" id="IPR013766">
    <property type="entry name" value="Thioredoxin_domain"/>
</dbReference>
<sequence length="784" mass="89910">MKTAIFVIFLAICVNTIVANENLYDVLGVRKSATLSEIKKAYKQLAKEWHPDKNSDPGANEKFMKINEAYETLGDPDKRKDYDHFGRTTANPGDQRRGGGGGGGFHRGFGSFESFFSGGPFGGGAFNFGGFNFGADVESSVEKYIITHRNYEEKILPGSFDKPYLIYIYRDFCFACMEVERIWDRLVQDTETIGLGLASVNVQIDRQLTNKLRVSSLPGMALVISGKVKWFSGTYSIGNLRAFTRNQFDPTLITMVNRDNFDDFVNGWRSDNKVRALVFGNREDPSLRFVLAAFAFKHHVALGYVHTHGKATLKLQSRFKINPSIETLLMFNENTELPFATSSMDTISRGMLDETFEANKYLLLPRLSNQRIFNELCPPFSSLRKKKLCVVLLCERRIEHDTYIETFRQHASEQLHQYERVKYAYMYEETQQMFVNELTNGRGAKNGSNALKVAIMWRKDRESMHYDFLPGGWFEENSEEFNNGASLLISMVEGLLDSGKNPLPYAMSFYHDLADEHLAPLYVRILRRLFAWSEQLYDKTCSLLYNVDEITMVTMVAATFVAATMFIMMRSMINLENENLGPQRNAEQRAQQRRKQAQQQIKKGVKPTVYIHPVCPESFQQMILNLDPGVRSVIILVNKSVRDKLLQDFATIVHPYSGTEAFKFGFLLLDDYAGWYRHLLEETLDFQRDLTGMNPNNCVGTVLAINGHRKYYSVYHARREPIRKTSGRFMGFDGSSSNSDETDEEDDRMFQCDLLAGLATWMERLCEGSINRYRVEYWPSMESF</sequence>
<dbReference type="GO" id="GO:0005789">
    <property type="term" value="C:endoplasmic reticulum membrane"/>
    <property type="evidence" value="ECO:0007669"/>
    <property type="project" value="UniProtKB-SubCell"/>
</dbReference>
<reference evidence="11" key="1">
    <citation type="submission" date="2012-12" db="EMBL/GenBank/DDBJ databases">
        <authorList>
            <person name="Hellsten U."/>
            <person name="Grimwood J."/>
            <person name="Chapman J.A."/>
            <person name="Shapiro H."/>
            <person name="Aerts A."/>
            <person name="Otillar R.P."/>
            <person name="Terry A.Y."/>
            <person name="Boore J.L."/>
            <person name="Simakov O."/>
            <person name="Marletaz F."/>
            <person name="Cho S.-J."/>
            <person name="Edsinger-Gonzales E."/>
            <person name="Havlak P."/>
            <person name="Kuo D.-H."/>
            <person name="Larsson T."/>
            <person name="Lv J."/>
            <person name="Arendt D."/>
            <person name="Savage R."/>
            <person name="Osoegawa K."/>
            <person name="de Jong P."/>
            <person name="Lindberg D.R."/>
            <person name="Seaver E.C."/>
            <person name="Weisblat D.A."/>
            <person name="Putnam N.H."/>
            <person name="Grigoriev I.V."/>
            <person name="Rokhsar D.S."/>
        </authorList>
    </citation>
    <scope>NUCLEOTIDE SEQUENCE</scope>
    <source>
        <strain evidence="11">I ESC-2004</strain>
    </source>
</reference>
<gene>
    <name evidence="9" type="ORF">CAPTEDRAFT_225634</name>
</gene>
<dbReference type="InterPro" id="IPR052448">
    <property type="entry name" value="DnaJ_C16_autophagy_reg"/>
</dbReference>
<feature type="compositionally biased region" description="Basic and acidic residues" evidence="6">
    <location>
        <begin position="75"/>
        <end position="86"/>
    </location>
</feature>
<dbReference type="EnsemblMetazoa" id="CapteT225634">
    <property type="protein sequence ID" value="CapteP225634"/>
    <property type="gene ID" value="CapteG225634"/>
</dbReference>
<evidence type="ECO:0000256" key="1">
    <source>
        <dbReference type="ARBA" id="ARBA00004163"/>
    </source>
</evidence>
<dbReference type="Gene3D" id="1.10.287.110">
    <property type="entry name" value="DnaJ domain"/>
    <property type="match status" value="1"/>
</dbReference>
<organism evidence="9">
    <name type="scientific">Capitella teleta</name>
    <name type="common">Polychaete worm</name>
    <dbReference type="NCBI Taxonomy" id="283909"/>
    <lineage>
        <taxon>Eukaryota</taxon>
        <taxon>Metazoa</taxon>
        <taxon>Spiralia</taxon>
        <taxon>Lophotrochozoa</taxon>
        <taxon>Annelida</taxon>
        <taxon>Polychaeta</taxon>
        <taxon>Sedentaria</taxon>
        <taxon>Scolecida</taxon>
        <taxon>Capitellidae</taxon>
        <taxon>Capitella</taxon>
    </lineage>
</organism>
<evidence type="ECO:0000256" key="5">
    <source>
        <dbReference type="ARBA" id="ARBA00035043"/>
    </source>
</evidence>
<feature type="chain" id="PRO_5008789235" description="DnaJ homolog subfamily C member 16" evidence="7">
    <location>
        <begin position="20"/>
        <end position="784"/>
    </location>
</feature>
<dbReference type="PANTHER" id="PTHR44303">
    <property type="entry name" value="DNAJ HOMOLOG SUBFAMILY C MEMBER 16"/>
    <property type="match status" value="1"/>
</dbReference>
<reference evidence="10" key="3">
    <citation type="submission" date="2015-06" db="UniProtKB">
        <authorList>
            <consortium name="EnsemblMetazoa"/>
        </authorList>
    </citation>
    <scope>IDENTIFICATION</scope>
</reference>
<dbReference type="STRING" id="283909.R7VM25"/>
<keyword evidence="7" id="KW-0732">Signal</keyword>
<dbReference type="FunCoup" id="R7VM25">
    <property type="interactions" value="951"/>
</dbReference>
<keyword evidence="11" id="KW-1185">Reference proteome</keyword>
<dbReference type="Pfam" id="PF00226">
    <property type="entry name" value="DnaJ"/>
    <property type="match status" value="1"/>
</dbReference>
<dbReference type="InterPro" id="IPR036869">
    <property type="entry name" value="J_dom_sf"/>
</dbReference>
<dbReference type="SUPFAM" id="SSF46565">
    <property type="entry name" value="Chaperone J-domain"/>
    <property type="match status" value="1"/>
</dbReference>
<dbReference type="PANTHER" id="PTHR44303:SF2">
    <property type="entry name" value="DNAJ HOMOLOG SUBFAMILY C MEMBER 16"/>
    <property type="match status" value="1"/>
</dbReference>
<name>R7VM25_CAPTE</name>
<reference evidence="9 11" key="2">
    <citation type="journal article" date="2013" name="Nature">
        <title>Insights into bilaterian evolution from three spiralian genomes.</title>
        <authorList>
            <person name="Simakov O."/>
            <person name="Marletaz F."/>
            <person name="Cho S.J."/>
            <person name="Edsinger-Gonzales E."/>
            <person name="Havlak P."/>
            <person name="Hellsten U."/>
            <person name="Kuo D.H."/>
            <person name="Larsson T."/>
            <person name="Lv J."/>
            <person name="Arendt D."/>
            <person name="Savage R."/>
            <person name="Osoegawa K."/>
            <person name="de Jong P."/>
            <person name="Grimwood J."/>
            <person name="Chapman J.A."/>
            <person name="Shapiro H."/>
            <person name="Aerts A."/>
            <person name="Otillar R.P."/>
            <person name="Terry A.Y."/>
            <person name="Boore J.L."/>
            <person name="Grigoriev I.V."/>
            <person name="Lindberg D.R."/>
            <person name="Seaver E.C."/>
            <person name="Weisblat D.A."/>
            <person name="Putnam N.H."/>
            <person name="Rokhsar D.S."/>
        </authorList>
    </citation>
    <scope>NUCLEOTIDE SEQUENCE</scope>
    <source>
        <strain evidence="9 11">I ESC-2004</strain>
    </source>
</reference>
<dbReference type="OrthoDB" id="10065037at2759"/>
<dbReference type="InterPro" id="IPR036249">
    <property type="entry name" value="Thioredoxin-like_sf"/>
</dbReference>
<feature type="domain" description="J" evidence="8">
    <location>
        <begin position="22"/>
        <end position="86"/>
    </location>
</feature>
<keyword evidence="3" id="KW-0072">Autophagy</keyword>
<evidence type="ECO:0000256" key="2">
    <source>
        <dbReference type="ARBA" id="ARBA00020921"/>
    </source>
</evidence>
<evidence type="ECO:0000256" key="6">
    <source>
        <dbReference type="SAM" id="MobiDB-lite"/>
    </source>
</evidence>
<dbReference type="Pfam" id="PF00085">
    <property type="entry name" value="Thioredoxin"/>
    <property type="match status" value="1"/>
</dbReference>
<dbReference type="Proteomes" id="UP000014760">
    <property type="component" value="Unassembled WGS sequence"/>
</dbReference>
<dbReference type="Gene3D" id="3.40.30.10">
    <property type="entry name" value="Glutaredoxin"/>
    <property type="match status" value="1"/>
</dbReference>
<dbReference type="PROSITE" id="PS50076">
    <property type="entry name" value="DNAJ_2"/>
    <property type="match status" value="1"/>
</dbReference>
<dbReference type="InterPro" id="IPR001623">
    <property type="entry name" value="DnaJ_domain"/>
</dbReference>
<comment type="subcellular location">
    <subcellularLocation>
        <location evidence="1">Endoplasmic reticulum membrane</location>
        <topology evidence="1">Single-pass type IV membrane protein</topology>
    </subcellularLocation>
</comment>
<proteinExistence type="predicted"/>
<dbReference type="SMART" id="SM00271">
    <property type="entry name" value="DnaJ"/>
    <property type="match status" value="1"/>
</dbReference>
<evidence type="ECO:0000313" key="11">
    <source>
        <dbReference type="Proteomes" id="UP000014760"/>
    </source>
</evidence>
<dbReference type="HOGENOM" id="CLU_020140_0_1_1"/>
<accession>R7VM25</accession>
<dbReference type="InterPro" id="IPR018253">
    <property type="entry name" value="DnaJ_domain_CS"/>
</dbReference>
<dbReference type="AlphaFoldDB" id="R7VM25"/>
<evidence type="ECO:0000256" key="7">
    <source>
        <dbReference type="SAM" id="SignalP"/>
    </source>
</evidence>
<dbReference type="EMBL" id="KB292101">
    <property type="protein sequence ID" value="ELU18125.1"/>
    <property type="molecule type" value="Genomic_DNA"/>
</dbReference>
<comment type="function">
    <text evidence="4">Plays an important role in regulating the size of autophagosomes during the formation process.</text>
</comment>
<dbReference type="EMBL" id="AMQN01016465">
    <property type="status" value="NOT_ANNOTATED_CDS"/>
    <property type="molecule type" value="Genomic_DNA"/>
</dbReference>
<feature type="signal peptide" evidence="7">
    <location>
        <begin position="1"/>
        <end position="19"/>
    </location>
</feature>